<dbReference type="Pfam" id="PF12937">
    <property type="entry name" value="F-box-like"/>
    <property type="match status" value="1"/>
</dbReference>
<organism evidence="2 3">
    <name type="scientific">Phascolomyces articulosus</name>
    <dbReference type="NCBI Taxonomy" id="60185"/>
    <lineage>
        <taxon>Eukaryota</taxon>
        <taxon>Fungi</taxon>
        <taxon>Fungi incertae sedis</taxon>
        <taxon>Mucoromycota</taxon>
        <taxon>Mucoromycotina</taxon>
        <taxon>Mucoromycetes</taxon>
        <taxon>Mucorales</taxon>
        <taxon>Lichtheimiaceae</taxon>
        <taxon>Phascolomyces</taxon>
    </lineage>
</organism>
<dbReference type="Gene3D" id="1.20.1280.50">
    <property type="match status" value="1"/>
</dbReference>
<feature type="domain" description="F-box" evidence="1">
    <location>
        <begin position="5"/>
        <end position="52"/>
    </location>
</feature>
<dbReference type="InterPro" id="IPR001810">
    <property type="entry name" value="F-box_dom"/>
</dbReference>
<dbReference type="PROSITE" id="PS50181">
    <property type="entry name" value="FBOX"/>
    <property type="match status" value="1"/>
</dbReference>
<evidence type="ECO:0000313" key="2">
    <source>
        <dbReference type="EMBL" id="KAI9275890.1"/>
    </source>
</evidence>
<comment type="caution">
    <text evidence="2">The sequence shown here is derived from an EMBL/GenBank/DDBJ whole genome shotgun (WGS) entry which is preliminary data.</text>
</comment>
<reference evidence="2" key="2">
    <citation type="submission" date="2023-02" db="EMBL/GenBank/DDBJ databases">
        <authorList>
            <consortium name="DOE Joint Genome Institute"/>
            <person name="Mondo S.J."/>
            <person name="Chang Y."/>
            <person name="Wang Y."/>
            <person name="Ahrendt S."/>
            <person name="Andreopoulos W."/>
            <person name="Barry K."/>
            <person name="Beard J."/>
            <person name="Benny G.L."/>
            <person name="Blankenship S."/>
            <person name="Bonito G."/>
            <person name="Cuomo C."/>
            <person name="Desiro A."/>
            <person name="Gervers K.A."/>
            <person name="Hundley H."/>
            <person name="Kuo A."/>
            <person name="LaButti K."/>
            <person name="Lang B.F."/>
            <person name="Lipzen A."/>
            <person name="O'Donnell K."/>
            <person name="Pangilinan J."/>
            <person name="Reynolds N."/>
            <person name="Sandor L."/>
            <person name="Smith M.W."/>
            <person name="Tsang A."/>
            <person name="Grigoriev I.V."/>
            <person name="Stajich J.E."/>
            <person name="Spatafora J.W."/>
        </authorList>
    </citation>
    <scope>NUCLEOTIDE SEQUENCE</scope>
    <source>
        <strain evidence="2">RSA 2281</strain>
    </source>
</reference>
<evidence type="ECO:0000313" key="3">
    <source>
        <dbReference type="Proteomes" id="UP001209540"/>
    </source>
</evidence>
<gene>
    <name evidence="2" type="ORF">BDA99DRAFT_568480</name>
</gene>
<dbReference type="Proteomes" id="UP001209540">
    <property type="component" value="Unassembled WGS sequence"/>
</dbReference>
<name>A0AAD5PIV3_9FUNG</name>
<sequence length="580" mass="67661">MIHNVDPIAHLPQETLALIFSNFSTEELAAATIVSPTWHHRITECDQLWQSFELYQENGAGWLVIPNIRKHVKSLYYHNSACKSIFGIISFIEYRVDHYIDPYDIKRAYHSQMDTSFINLRFLKVLPALIILETFPNLTHMELKHYSPIELFTNLSAIPITRPFQHRYLTILKLVSGDNNQHYETEHLLSILRLCPAVRYLCVSRCSPPILNRIIERYPNLKLVRINLDLPLFDRNFNGNFHRRFLITNTYSMKHDLLRHEQQQNIQSVAMQIMPEDFNRRGVIDYTEYDISTLIIPNAHSLQEFVYYVNIPKYRFDRLSDPIMNATQWNLILSTTFSNLQRLRCEIPVTKERQFATMLRRHCPNLMDCSIAYDHAPIPGFILDALSEKKALRRLVLTSELSFDDTAAFKRLLESNYSGKNGIQHIAFLHCLTKEISHGLLEILNTTEHSLRGVEINTSIIDWLGFKKVIRNADRMDSSIEWIIYNKAHYGEYTEIDESYTRNNSNQNTRMMLGGIVDNDKLEKLKLETLNAIIPNSGVWAIGALVRREKHQKFIRHLAVAGEFAEDVIFIFLKDELKLP</sequence>
<dbReference type="InterPro" id="IPR036047">
    <property type="entry name" value="F-box-like_dom_sf"/>
</dbReference>
<dbReference type="SUPFAM" id="SSF81383">
    <property type="entry name" value="F-box domain"/>
    <property type="match status" value="1"/>
</dbReference>
<proteinExistence type="predicted"/>
<accession>A0AAD5PIV3</accession>
<dbReference type="AlphaFoldDB" id="A0AAD5PIV3"/>
<reference evidence="2" key="1">
    <citation type="journal article" date="2022" name="IScience">
        <title>Evolution of zygomycete secretomes and the origins of terrestrial fungal ecologies.</title>
        <authorList>
            <person name="Chang Y."/>
            <person name="Wang Y."/>
            <person name="Mondo S."/>
            <person name="Ahrendt S."/>
            <person name="Andreopoulos W."/>
            <person name="Barry K."/>
            <person name="Beard J."/>
            <person name="Benny G.L."/>
            <person name="Blankenship S."/>
            <person name="Bonito G."/>
            <person name="Cuomo C."/>
            <person name="Desiro A."/>
            <person name="Gervers K.A."/>
            <person name="Hundley H."/>
            <person name="Kuo A."/>
            <person name="LaButti K."/>
            <person name="Lang B.F."/>
            <person name="Lipzen A."/>
            <person name="O'Donnell K."/>
            <person name="Pangilinan J."/>
            <person name="Reynolds N."/>
            <person name="Sandor L."/>
            <person name="Smith M.E."/>
            <person name="Tsang A."/>
            <person name="Grigoriev I.V."/>
            <person name="Stajich J.E."/>
            <person name="Spatafora J.W."/>
        </authorList>
    </citation>
    <scope>NUCLEOTIDE SEQUENCE</scope>
    <source>
        <strain evidence="2">RSA 2281</strain>
    </source>
</reference>
<keyword evidence="3" id="KW-1185">Reference proteome</keyword>
<dbReference type="EMBL" id="JAIXMP010000003">
    <property type="protein sequence ID" value="KAI9275890.1"/>
    <property type="molecule type" value="Genomic_DNA"/>
</dbReference>
<protein>
    <recommendedName>
        <fullName evidence="1">F-box domain-containing protein</fullName>
    </recommendedName>
</protein>
<evidence type="ECO:0000259" key="1">
    <source>
        <dbReference type="PROSITE" id="PS50181"/>
    </source>
</evidence>